<accession>A0ACB7RNV0</accession>
<comment type="caution">
    <text evidence="1">The sequence shown here is derived from an EMBL/GenBank/DDBJ whole genome shotgun (WGS) entry which is preliminary data.</text>
</comment>
<organism evidence="1 2">
    <name type="scientific">Hyalomma asiaticum</name>
    <name type="common">Tick</name>
    <dbReference type="NCBI Taxonomy" id="266040"/>
    <lineage>
        <taxon>Eukaryota</taxon>
        <taxon>Metazoa</taxon>
        <taxon>Ecdysozoa</taxon>
        <taxon>Arthropoda</taxon>
        <taxon>Chelicerata</taxon>
        <taxon>Arachnida</taxon>
        <taxon>Acari</taxon>
        <taxon>Parasitiformes</taxon>
        <taxon>Ixodida</taxon>
        <taxon>Ixodoidea</taxon>
        <taxon>Ixodidae</taxon>
        <taxon>Hyalomminae</taxon>
        <taxon>Hyalomma</taxon>
    </lineage>
</organism>
<name>A0ACB7RNV0_HYAAI</name>
<sequence>MHGNKGQRIKEDETKKLVLQWFGPAVWEEHGAGDAGIAFCLADNGWYSFGRQTSPQRPEENRGVAVHQTNVVVIDSPRAKSVELCEPSEQHGDSRYPFCWRGIERQVGSYNIDGGLARFPANTW</sequence>
<dbReference type="EMBL" id="CM023488">
    <property type="protein sequence ID" value="KAH6924060.1"/>
    <property type="molecule type" value="Genomic_DNA"/>
</dbReference>
<dbReference type="Proteomes" id="UP000821845">
    <property type="component" value="Chromosome 8"/>
</dbReference>
<proteinExistence type="predicted"/>
<evidence type="ECO:0000313" key="2">
    <source>
        <dbReference type="Proteomes" id="UP000821845"/>
    </source>
</evidence>
<reference evidence="1" key="1">
    <citation type="submission" date="2020-05" db="EMBL/GenBank/DDBJ databases">
        <title>Large-scale comparative analyses of tick genomes elucidate their genetic diversity and vector capacities.</title>
        <authorList>
            <person name="Jia N."/>
            <person name="Wang J."/>
            <person name="Shi W."/>
            <person name="Du L."/>
            <person name="Sun Y."/>
            <person name="Zhan W."/>
            <person name="Jiang J."/>
            <person name="Wang Q."/>
            <person name="Zhang B."/>
            <person name="Ji P."/>
            <person name="Sakyi L.B."/>
            <person name="Cui X."/>
            <person name="Yuan T."/>
            <person name="Jiang B."/>
            <person name="Yang W."/>
            <person name="Lam T.T.-Y."/>
            <person name="Chang Q."/>
            <person name="Ding S."/>
            <person name="Wang X."/>
            <person name="Zhu J."/>
            <person name="Ruan X."/>
            <person name="Zhao L."/>
            <person name="Wei J."/>
            <person name="Que T."/>
            <person name="Du C."/>
            <person name="Cheng J."/>
            <person name="Dai P."/>
            <person name="Han X."/>
            <person name="Huang E."/>
            <person name="Gao Y."/>
            <person name="Liu J."/>
            <person name="Shao H."/>
            <person name="Ye R."/>
            <person name="Li L."/>
            <person name="Wei W."/>
            <person name="Wang X."/>
            <person name="Wang C."/>
            <person name="Yang T."/>
            <person name="Huo Q."/>
            <person name="Li W."/>
            <person name="Guo W."/>
            <person name="Chen H."/>
            <person name="Zhou L."/>
            <person name="Ni X."/>
            <person name="Tian J."/>
            <person name="Zhou Y."/>
            <person name="Sheng Y."/>
            <person name="Liu T."/>
            <person name="Pan Y."/>
            <person name="Xia L."/>
            <person name="Li J."/>
            <person name="Zhao F."/>
            <person name="Cao W."/>
        </authorList>
    </citation>
    <scope>NUCLEOTIDE SEQUENCE</scope>
    <source>
        <strain evidence="1">Hyas-2018</strain>
    </source>
</reference>
<protein>
    <submittedName>
        <fullName evidence="1">Uncharacterized protein</fullName>
    </submittedName>
</protein>
<evidence type="ECO:0000313" key="1">
    <source>
        <dbReference type="EMBL" id="KAH6924060.1"/>
    </source>
</evidence>
<gene>
    <name evidence="1" type="ORF">HPB50_010978</name>
</gene>
<keyword evidence="2" id="KW-1185">Reference proteome</keyword>